<dbReference type="PANTHER" id="PTHR21726">
    <property type="entry name" value="PHOSPHATIDYLINOSITOL N-ACETYLGLUCOSAMINYLTRANSFERASE SUBUNIT P DOWN SYNDROME CRITICAL REGION PROTEIN 5 -RELATED"/>
    <property type="match status" value="1"/>
</dbReference>
<comment type="caution">
    <text evidence="2">The sequence shown here is derived from an EMBL/GenBank/DDBJ whole genome shotgun (WGS) entry which is preliminary data.</text>
</comment>
<dbReference type="PANTHER" id="PTHR21726:SF59">
    <property type="entry name" value="DUF4378 DOMAIN PROTEIN"/>
    <property type="match status" value="1"/>
</dbReference>
<dbReference type="AlphaFoldDB" id="A0A9D4YMD3"/>
<feature type="region of interest" description="Disordered" evidence="1">
    <location>
        <begin position="1"/>
        <end position="24"/>
    </location>
</feature>
<protein>
    <submittedName>
        <fullName evidence="2">Uncharacterized protein</fullName>
    </submittedName>
</protein>
<feature type="compositionally biased region" description="Polar residues" evidence="1">
    <location>
        <begin position="140"/>
        <end position="149"/>
    </location>
</feature>
<gene>
    <name evidence="2" type="ORF">KIW84_024773</name>
</gene>
<dbReference type="Gramene" id="Psat02G0477300-T1">
    <property type="protein sequence ID" value="KAI5439126.1"/>
    <property type="gene ID" value="KIW84_024773"/>
</dbReference>
<keyword evidence="3" id="KW-1185">Reference proteome</keyword>
<feature type="region of interest" description="Disordered" evidence="1">
    <location>
        <begin position="140"/>
        <end position="217"/>
    </location>
</feature>
<dbReference type="EMBL" id="JAMSHJ010000002">
    <property type="protein sequence ID" value="KAI5439126.1"/>
    <property type="molecule type" value="Genomic_DNA"/>
</dbReference>
<dbReference type="Proteomes" id="UP001058974">
    <property type="component" value="Chromosome 2"/>
</dbReference>
<evidence type="ECO:0000313" key="2">
    <source>
        <dbReference type="EMBL" id="KAI5439126.1"/>
    </source>
</evidence>
<accession>A0A9D4YMD3</accession>
<feature type="compositionally biased region" description="Polar residues" evidence="1">
    <location>
        <begin position="158"/>
        <end position="168"/>
    </location>
</feature>
<evidence type="ECO:0000313" key="3">
    <source>
        <dbReference type="Proteomes" id="UP001058974"/>
    </source>
</evidence>
<sequence>MPNHPPASANGTYGANKINGHGGKTSIDVTAEHVPTSVMNKGSSITVENGHSSNNNHSNDAYQRVGFPHHLVSIPRKDPNSNGKCWYNWLVQRHGHYSKHNCGPTKIKPNHNGHYQSQKPIINRALPQKTNASRNSNVLIQNNQKQNGMISKGKSASKIDSNKPTTRGSSSESSTGIRKATNKSATNVNIPPKRSGSRVTDNRKEFPPSKTQSISQEKKYNNEGFHEARSPDHAKSDFESKSIKCNYTTDGSIDQNAFNMNESSDVISFTFTSPLRKSMPESLSSD</sequence>
<name>A0A9D4YMD3_PEA</name>
<evidence type="ECO:0000256" key="1">
    <source>
        <dbReference type="SAM" id="MobiDB-lite"/>
    </source>
</evidence>
<reference evidence="2 3" key="1">
    <citation type="journal article" date="2022" name="Nat. Genet.">
        <title>Improved pea reference genome and pan-genome highlight genomic features and evolutionary characteristics.</title>
        <authorList>
            <person name="Yang T."/>
            <person name="Liu R."/>
            <person name="Luo Y."/>
            <person name="Hu S."/>
            <person name="Wang D."/>
            <person name="Wang C."/>
            <person name="Pandey M.K."/>
            <person name="Ge S."/>
            <person name="Xu Q."/>
            <person name="Li N."/>
            <person name="Li G."/>
            <person name="Huang Y."/>
            <person name="Saxena R.K."/>
            <person name="Ji Y."/>
            <person name="Li M."/>
            <person name="Yan X."/>
            <person name="He Y."/>
            <person name="Liu Y."/>
            <person name="Wang X."/>
            <person name="Xiang C."/>
            <person name="Varshney R.K."/>
            <person name="Ding H."/>
            <person name="Gao S."/>
            <person name="Zong X."/>
        </authorList>
    </citation>
    <scope>NUCLEOTIDE SEQUENCE [LARGE SCALE GENOMIC DNA]</scope>
    <source>
        <strain evidence="2 3">cv. Zhongwan 6</strain>
    </source>
</reference>
<organism evidence="2 3">
    <name type="scientific">Pisum sativum</name>
    <name type="common">Garden pea</name>
    <name type="synonym">Lathyrus oleraceus</name>
    <dbReference type="NCBI Taxonomy" id="3888"/>
    <lineage>
        <taxon>Eukaryota</taxon>
        <taxon>Viridiplantae</taxon>
        <taxon>Streptophyta</taxon>
        <taxon>Embryophyta</taxon>
        <taxon>Tracheophyta</taxon>
        <taxon>Spermatophyta</taxon>
        <taxon>Magnoliopsida</taxon>
        <taxon>eudicotyledons</taxon>
        <taxon>Gunneridae</taxon>
        <taxon>Pentapetalae</taxon>
        <taxon>rosids</taxon>
        <taxon>fabids</taxon>
        <taxon>Fabales</taxon>
        <taxon>Fabaceae</taxon>
        <taxon>Papilionoideae</taxon>
        <taxon>50 kb inversion clade</taxon>
        <taxon>NPAAA clade</taxon>
        <taxon>Hologalegina</taxon>
        <taxon>IRL clade</taxon>
        <taxon>Fabeae</taxon>
        <taxon>Lathyrus</taxon>
    </lineage>
</organism>
<proteinExistence type="predicted"/>